<comment type="caution">
    <text evidence="1">The sequence shown here is derived from an EMBL/GenBank/DDBJ whole genome shotgun (WGS) entry which is preliminary data.</text>
</comment>
<gene>
    <name evidence="1" type="ORF">RND61_10345</name>
</gene>
<reference evidence="1 2" key="1">
    <citation type="submission" date="2023-09" db="EMBL/GenBank/DDBJ databases">
        <title>Streptomyces sp. nov.: A antagonism against Alternaria gaisen Producing Streptochlin, Isolated from Tamarix root soil.</title>
        <authorList>
            <person name="Chen Y."/>
        </authorList>
    </citation>
    <scope>NUCLEOTIDE SEQUENCE [LARGE SCALE GENOMIC DNA]</scope>
    <source>
        <strain evidence="1 2">TRM76323</strain>
    </source>
</reference>
<dbReference type="RefSeq" id="WP_315877549.1">
    <property type="nucleotide sequence ID" value="NZ_JAWCTQ010000009.1"/>
</dbReference>
<evidence type="ECO:0000313" key="1">
    <source>
        <dbReference type="EMBL" id="MDT9682465.1"/>
    </source>
</evidence>
<proteinExistence type="predicted"/>
<accession>A0ABU3QI87</accession>
<organism evidence="1 2">
    <name type="scientific">Streptomyces tamarix</name>
    <dbReference type="NCBI Taxonomy" id="3078565"/>
    <lineage>
        <taxon>Bacteria</taxon>
        <taxon>Bacillati</taxon>
        <taxon>Actinomycetota</taxon>
        <taxon>Actinomycetes</taxon>
        <taxon>Kitasatosporales</taxon>
        <taxon>Streptomycetaceae</taxon>
        <taxon>Streptomyces</taxon>
    </lineage>
</organism>
<sequence length="72" mass="7558">MISRWESEQSGESTVVPSTTPDITTTVCGACGSQVSGLNGRYACGVCGWVNNWAEGHSRLPSAEEDPDAPKS</sequence>
<protein>
    <submittedName>
        <fullName evidence="1">Uncharacterized protein</fullName>
    </submittedName>
</protein>
<dbReference type="Proteomes" id="UP001250181">
    <property type="component" value="Unassembled WGS sequence"/>
</dbReference>
<keyword evidence="2" id="KW-1185">Reference proteome</keyword>
<evidence type="ECO:0000313" key="2">
    <source>
        <dbReference type="Proteomes" id="UP001250181"/>
    </source>
</evidence>
<dbReference type="EMBL" id="JAWCTQ010000009">
    <property type="protein sequence ID" value="MDT9682465.1"/>
    <property type="molecule type" value="Genomic_DNA"/>
</dbReference>
<name>A0ABU3QI87_9ACTN</name>